<dbReference type="PANTHER" id="PTHR30582:SF24">
    <property type="entry name" value="L,D-TRANSPEPTIDASE ERFK_SRFK-RELATED"/>
    <property type="match status" value="1"/>
</dbReference>
<feature type="signal peptide" evidence="10">
    <location>
        <begin position="1"/>
        <end position="23"/>
    </location>
</feature>
<dbReference type="RefSeq" id="WP_142862216.1">
    <property type="nucleotide sequence ID" value="NZ_VJMF01000024.1"/>
</dbReference>
<evidence type="ECO:0000256" key="9">
    <source>
        <dbReference type="PROSITE-ProRule" id="PRU01373"/>
    </source>
</evidence>
<evidence type="ECO:0000256" key="4">
    <source>
        <dbReference type="ARBA" id="ARBA00022679"/>
    </source>
</evidence>
<name>A0A549T2B8_METSR</name>
<evidence type="ECO:0000259" key="11">
    <source>
        <dbReference type="PROSITE" id="PS52029"/>
    </source>
</evidence>
<evidence type="ECO:0000256" key="3">
    <source>
        <dbReference type="ARBA" id="ARBA00022676"/>
    </source>
</evidence>
<keyword evidence="8 9" id="KW-0961">Cell wall biogenesis/degradation</keyword>
<sequence>MSRRVSRFLAFLLFSSSIGVAAAAPRVITGIGEREAGRLFPAAPAEEPAQEPAYVAPLPTRARLAPPPPAPAYVEPWPAPQPRLVTARAEPPVAPGAYGGGFIELLVTGQTPEPQARRRVAALGAGDANVQRQIDPVFLRAEVDYAGAERAGTIVIDSSNKFLYLVQGGGRALRYGIGVGRPGFTWAGVKTISRKAEWPDWTPPGEMLARRPDLPRHMDGGPANPLGARAMYLGSSLYRIHGTNEPYTIGQNVSSGCIRMMNDDVVDLYDRVHVGTKVVVR</sequence>
<protein>
    <submittedName>
        <fullName evidence="12">L,D-transpeptidase</fullName>
    </submittedName>
</protein>
<comment type="similarity">
    <text evidence="2">Belongs to the YkuD family.</text>
</comment>
<dbReference type="UniPathway" id="UPA00219"/>
<keyword evidence="3" id="KW-0328">Glycosyltransferase</keyword>
<dbReference type="GO" id="GO:0005576">
    <property type="term" value="C:extracellular region"/>
    <property type="evidence" value="ECO:0007669"/>
    <property type="project" value="TreeGrafter"/>
</dbReference>
<keyword evidence="10" id="KW-0732">Signal</keyword>
<accession>A0A549T2B8</accession>
<keyword evidence="4" id="KW-0808">Transferase</keyword>
<dbReference type="FunFam" id="2.40.440.10:FF:000002">
    <property type="entry name" value="L,D-transpeptidase ErfK/SrfK"/>
    <property type="match status" value="1"/>
</dbReference>
<feature type="domain" description="L,D-TPase catalytic" evidence="11">
    <location>
        <begin position="152"/>
        <end position="281"/>
    </location>
</feature>
<dbReference type="GO" id="GO:0016757">
    <property type="term" value="F:glycosyltransferase activity"/>
    <property type="evidence" value="ECO:0007669"/>
    <property type="project" value="UniProtKB-KW"/>
</dbReference>
<organism evidence="12 13">
    <name type="scientific">Methylosinus sporium</name>
    <dbReference type="NCBI Taxonomy" id="428"/>
    <lineage>
        <taxon>Bacteria</taxon>
        <taxon>Pseudomonadati</taxon>
        <taxon>Pseudomonadota</taxon>
        <taxon>Alphaproteobacteria</taxon>
        <taxon>Hyphomicrobiales</taxon>
        <taxon>Methylocystaceae</taxon>
        <taxon>Methylosinus</taxon>
    </lineage>
</organism>
<evidence type="ECO:0000313" key="13">
    <source>
        <dbReference type="Proteomes" id="UP000316781"/>
    </source>
</evidence>
<evidence type="ECO:0000256" key="8">
    <source>
        <dbReference type="ARBA" id="ARBA00023316"/>
    </source>
</evidence>
<dbReference type="Gene3D" id="2.40.440.10">
    <property type="entry name" value="L,D-transpeptidase catalytic domain-like"/>
    <property type="match status" value="1"/>
</dbReference>
<evidence type="ECO:0000256" key="5">
    <source>
        <dbReference type="ARBA" id="ARBA00022801"/>
    </source>
</evidence>
<dbReference type="InterPro" id="IPR038063">
    <property type="entry name" value="Transpep_catalytic_dom"/>
</dbReference>
<gene>
    <name evidence="12" type="ORF">FM996_05635</name>
</gene>
<dbReference type="InterPro" id="IPR050979">
    <property type="entry name" value="LD-transpeptidase"/>
</dbReference>
<dbReference type="InterPro" id="IPR005490">
    <property type="entry name" value="LD_TPept_cat_dom"/>
</dbReference>
<feature type="active site" description="Nucleophile" evidence="9">
    <location>
        <position position="257"/>
    </location>
</feature>
<evidence type="ECO:0000313" key="12">
    <source>
        <dbReference type="EMBL" id="TRL36004.1"/>
    </source>
</evidence>
<dbReference type="GO" id="GO:0071555">
    <property type="term" value="P:cell wall organization"/>
    <property type="evidence" value="ECO:0007669"/>
    <property type="project" value="UniProtKB-UniRule"/>
</dbReference>
<dbReference type="GO" id="GO:0008360">
    <property type="term" value="P:regulation of cell shape"/>
    <property type="evidence" value="ECO:0007669"/>
    <property type="project" value="UniProtKB-UniRule"/>
</dbReference>
<dbReference type="GO" id="GO:0018104">
    <property type="term" value="P:peptidoglycan-protein cross-linking"/>
    <property type="evidence" value="ECO:0007669"/>
    <property type="project" value="TreeGrafter"/>
</dbReference>
<dbReference type="SUPFAM" id="SSF141523">
    <property type="entry name" value="L,D-transpeptidase catalytic domain-like"/>
    <property type="match status" value="1"/>
</dbReference>
<dbReference type="EMBL" id="VJMF01000024">
    <property type="protein sequence ID" value="TRL36004.1"/>
    <property type="molecule type" value="Genomic_DNA"/>
</dbReference>
<dbReference type="CDD" id="cd16913">
    <property type="entry name" value="YkuD_like"/>
    <property type="match status" value="1"/>
</dbReference>
<evidence type="ECO:0000256" key="1">
    <source>
        <dbReference type="ARBA" id="ARBA00004752"/>
    </source>
</evidence>
<dbReference type="PROSITE" id="PS52029">
    <property type="entry name" value="LD_TPASE"/>
    <property type="match status" value="1"/>
</dbReference>
<evidence type="ECO:0000256" key="6">
    <source>
        <dbReference type="ARBA" id="ARBA00022960"/>
    </source>
</evidence>
<comment type="pathway">
    <text evidence="1 9">Cell wall biogenesis; peptidoglycan biosynthesis.</text>
</comment>
<comment type="caution">
    <text evidence="12">The sequence shown here is derived from an EMBL/GenBank/DDBJ whole genome shotgun (WGS) entry which is preliminary data.</text>
</comment>
<keyword evidence="5" id="KW-0378">Hydrolase</keyword>
<feature type="chain" id="PRO_5021889680" evidence="10">
    <location>
        <begin position="24"/>
        <end position="281"/>
    </location>
</feature>
<evidence type="ECO:0000256" key="2">
    <source>
        <dbReference type="ARBA" id="ARBA00005992"/>
    </source>
</evidence>
<dbReference type="GO" id="GO:0071972">
    <property type="term" value="F:peptidoglycan L,D-transpeptidase activity"/>
    <property type="evidence" value="ECO:0007669"/>
    <property type="project" value="TreeGrafter"/>
</dbReference>
<keyword evidence="7 9" id="KW-0573">Peptidoglycan synthesis</keyword>
<evidence type="ECO:0000256" key="7">
    <source>
        <dbReference type="ARBA" id="ARBA00022984"/>
    </source>
</evidence>
<evidence type="ECO:0000256" key="10">
    <source>
        <dbReference type="SAM" id="SignalP"/>
    </source>
</evidence>
<keyword evidence="6 9" id="KW-0133">Cell shape</keyword>
<dbReference type="Proteomes" id="UP000316781">
    <property type="component" value="Unassembled WGS sequence"/>
</dbReference>
<dbReference type="AlphaFoldDB" id="A0A549T2B8"/>
<feature type="active site" description="Proton donor/acceptor" evidence="9">
    <location>
        <position position="241"/>
    </location>
</feature>
<dbReference type="Pfam" id="PF03734">
    <property type="entry name" value="YkuD"/>
    <property type="match status" value="1"/>
</dbReference>
<proteinExistence type="inferred from homology"/>
<reference evidence="12 13" key="1">
    <citation type="submission" date="2019-07" db="EMBL/GenBank/DDBJ databases">
        <title>Ln-dependent methylotrophs.</title>
        <authorList>
            <person name="Tani A."/>
        </authorList>
    </citation>
    <scope>NUCLEOTIDE SEQUENCE [LARGE SCALE GENOMIC DNA]</scope>
    <source>
        <strain evidence="12 13">SM89A</strain>
    </source>
</reference>
<dbReference type="PANTHER" id="PTHR30582">
    <property type="entry name" value="L,D-TRANSPEPTIDASE"/>
    <property type="match status" value="1"/>
</dbReference>